<dbReference type="GO" id="GO:0003697">
    <property type="term" value="F:single-stranded DNA binding"/>
    <property type="evidence" value="ECO:0007669"/>
    <property type="project" value="UniProtKB-UniRule"/>
</dbReference>
<dbReference type="HAMAP" id="MF_00984">
    <property type="entry name" value="SSB"/>
    <property type="match status" value="1"/>
</dbReference>
<accession>A0A1G2MHP8</accession>
<dbReference type="EMBL" id="MHRJ01000024">
    <property type="protein sequence ID" value="OHA22522.1"/>
    <property type="molecule type" value="Genomic_DNA"/>
</dbReference>
<comment type="caution">
    <text evidence="2">Lacks conserved residue(s) required for the propagation of feature annotation.</text>
</comment>
<dbReference type="SUPFAM" id="SSF50249">
    <property type="entry name" value="Nucleic acid-binding proteins"/>
    <property type="match status" value="1"/>
</dbReference>
<protein>
    <recommendedName>
        <fullName evidence="2 3">Single-stranded DNA-binding protein</fullName>
        <shortName evidence="2">SSB</shortName>
    </recommendedName>
</protein>
<dbReference type="Pfam" id="PF00436">
    <property type="entry name" value="SSB"/>
    <property type="match status" value="1"/>
</dbReference>
<dbReference type="PANTHER" id="PTHR10302:SF27">
    <property type="entry name" value="SINGLE-STRANDED DNA-BINDING PROTEIN"/>
    <property type="match status" value="1"/>
</dbReference>
<dbReference type="AlphaFoldDB" id="A0A1G2MHP8"/>
<evidence type="ECO:0000313" key="6">
    <source>
        <dbReference type="Proteomes" id="UP000176493"/>
    </source>
</evidence>
<evidence type="ECO:0000256" key="1">
    <source>
        <dbReference type="ARBA" id="ARBA00023125"/>
    </source>
</evidence>
<evidence type="ECO:0000256" key="4">
    <source>
        <dbReference type="SAM" id="MobiDB-lite"/>
    </source>
</evidence>
<dbReference type="PIRSF" id="PIRSF002070">
    <property type="entry name" value="SSB"/>
    <property type="match status" value="1"/>
</dbReference>
<dbReference type="InterPro" id="IPR012340">
    <property type="entry name" value="NA-bd_OB-fold"/>
</dbReference>
<dbReference type="CDD" id="cd04496">
    <property type="entry name" value="SSB_OBF"/>
    <property type="match status" value="1"/>
</dbReference>
<sequence>MYLNKVFLYGNLTRDPELKALPSGTQVAEFAVATNRVYKDKNGAKQEEADFHNIVAFGRLAEIIGQYLKKGRPIFIEGRIRTRSWDAKDGSGKRYRTEVVLENFQFGPNSAGGTRDATGSGNNTAATKEEGAGIEYPQEDIKAEDIPF</sequence>
<evidence type="ECO:0000256" key="2">
    <source>
        <dbReference type="HAMAP-Rule" id="MF_00984"/>
    </source>
</evidence>
<dbReference type="NCBIfam" id="TIGR00621">
    <property type="entry name" value="ssb"/>
    <property type="match status" value="1"/>
</dbReference>
<dbReference type="InterPro" id="IPR011344">
    <property type="entry name" value="ssDNA-bd"/>
</dbReference>
<proteinExistence type="inferred from homology"/>
<dbReference type="InterPro" id="IPR000424">
    <property type="entry name" value="Primosome_PriB/ssb"/>
</dbReference>
<dbReference type="PANTHER" id="PTHR10302">
    <property type="entry name" value="SINGLE-STRANDED DNA-BINDING PROTEIN"/>
    <property type="match status" value="1"/>
</dbReference>
<keyword evidence="1 2" id="KW-0238">DNA-binding</keyword>
<dbReference type="GO" id="GO:0009295">
    <property type="term" value="C:nucleoid"/>
    <property type="evidence" value="ECO:0007669"/>
    <property type="project" value="TreeGrafter"/>
</dbReference>
<dbReference type="GO" id="GO:0006260">
    <property type="term" value="P:DNA replication"/>
    <property type="evidence" value="ECO:0007669"/>
    <property type="project" value="InterPro"/>
</dbReference>
<gene>
    <name evidence="5" type="ORF">A2W52_03680</name>
</gene>
<feature type="compositionally biased region" description="Polar residues" evidence="4">
    <location>
        <begin position="107"/>
        <end position="126"/>
    </location>
</feature>
<dbReference type="Proteomes" id="UP000176493">
    <property type="component" value="Unassembled WGS sequence"/>
</dbReference>
<evidence type="ECO:0000313" key="5">
    <source>
        <dbReference type="EMBL" id="OHA22522.1"/>
    </source>
</evidence>
<comment type="subunit">
    <text evidence="2">Homotetramer.</text>
</comment>
<organism evidence="5 6">
    <name type="scientific">Candidatus Taylorbacteria bacterium RIFCSPHIGHO2_02_49_25</name>
    <dbReference type="NCBI Taxonomy" id="1802305"/>
    <lineage>
        <taxon>Bacteria</taxon>
        <taxon>Candidatus Tayloriibacteriota</taxon>
    </lineage>
</organism>
<dbReference type="Gene3D" id="2.40.50.140">
    <property type="entry name" value="Nucleic acid-binding proteins"/>
    <property type="match status" value="1"/>
</dbReference>
<reference evidence="5 6" key="1">
    <citation type="journal article" date="2016" name="Nat. Commun.">
        <title>Thousands of microbial genomes shed light on interconnected biogeochemical processes in an aquifer system.</title>
        <authorList>
            <person name="Anantharaman K."/>
            <person name="Brown C.T."/>
            <person name="Hug L.A."/>
            <person name="Sharon I."/>
            <person name="Castelle C.J."/>
            <person name="Probst A.J."/>
            <person name="Thomas B.C."/>
            <person name="Singh A."/>
            <person name="Wilkins M.J."/>
            <person name="Karaoz U."/>
            <person name="Brodie E.L."/>
            <person name="Williams K.H."/>
            <person name="Hubbard S.S."/>
            <person name="Banfield J.F."/>
        </authorList>
    </citation>
    <scope>NUCLEOTIDE SEQUENCE [LARGE SCALE GENOMIC DNA]</scope>
</reference>
<evidence type="ECO:0000256" key="3">
    <source>
        <dbReference type="PIRNR" id="PIRNR002070"/>
    </source>
</evidence>
<name>A0A1G2MHP8_9BACT</name>
<comment type="caution">
    <text evidence="5">The sequence shown here is derived from an EMBL/GenBank/DDBJ whole genome shotgun (WGS) entry which is preliminary data.</text>
</comment>
<dbReference type="PROSITE" id="PS50935">
    <property type="entry name" value="SSB"/>
    <property type="match status" value="1"/>
</dbReference>
<feature type="region of interest" description="Disordered" evidence="4">
    <location>
        <begin position="107"/>
        <end position="135"/>
    </location>
</feature>